<keyword evidence="16" id="KW-0137">Centromere</keyword>
<dbReference type="Pfam" id="PF08654">
    <property type="entry name" value="DASH_Dad2"/>
    <property type="match status" value="1"/>
</dbReference>
<dbReference type="GO" id="GO:0000278">
    <property type="term" value="P:mitotic cell cycle"/>
    <property type="evidence" value="ECO:0007669"/>
    <property type="project" value="InterPro"/>
</dbReference>
<evidence type="ECO:0000256" key="9">
    <source>
        <dbReference type="ARBA" id="ARBA00022701"/>
    </source>
</evidence>
<evidence type="ECO:0000256" key="14">
    <source>
        <dbReference type="ARBA" id="ARBA00023242"/>
    </source>
</evidence>
<keyword evidence="6" id="KW-0158">Chromosome</keyword>
<accession>A0A6G1H4Y6</accession>
<evidence type="ECO:0000256" key="3">
    <source>
        <dbReference type="ARBA" id="ARBA00004629"/>
    </source>
</evidence>
<keyword evidence="10" id="KW-0498">Mitosis</keyword>
<evidence type="ECO:0000256" key="8">
    <source>
        <dbReference type="ARBA" id="ARBA00022618"/>
    </source>
</evidence>
<evidence type="ECO:0000256" key="16">
    <source>
        <dbReference type="ARBA" id="ARBA00023328"/>
    </source>
</evidence>
<organism evidence="18 19">
    <name type="scientific">Aulographum hederae CBS 113979</name>
    <dbReference type="NCBI Taxonomy" id="1176131"/>
    <lineage>
        <taxon>Eukaryota</taxon>
        <taxon>Fungi</taxon>
        <taxon>Dikarya</taxon>
        <taxon>Ascomycota</taxon>
        <taxon>Pezizomycotina</taxon>
        <taxon>Dothideomycetes</taxon>
        <taxon>Pleosporomycetidae</taxon>
        <taxon>Aulographales</taxon>
        <taxon>Aulographaceae</taxon>
    </lineage>
</organism>
<keyword evidence="12" id="KW-0995">Kinetochore</keyword>
<evidence type="ECO:0000256" key="4">
    <source>
        <dbReference type="ARBA" id="ARBA00005501"/>
    </source>
</evidence>
<dbReference type="OrthoDB" id="3230169at2759"/>
<dbReference type="InterPro" id="IPR013963">
    <property type="entry name" value="DASH_Dad2"/>
</dbReference>
<dbReference type="EMBL" id="ML977150">
    <property type="protein sequence ID" value="KAF1988069.1"/>
    <property type="molecule type" value="Genomic_DNA"/>
</dbReference>
<keyword evidence="13" id="KW-0206">Cytoskeleton</keyword>
<evidence type="ECO:0000256" key="1">
    <source>
        <dbReference type="ARBA" id="ARBA00004123"/>
    </source>
</evidence>
<keyword evidence="11" id="KW-0159">Chromosome partition</keyword>
<evidence type="ECO:0000256" key="5">
    <source>
        <dbReference type="ARBA" id="ARBA00020260"/>
    </source>
</evidence>
<dbReference type="PANTHER" id="PTHR28036">
    <property type="entry name" value="DASH COMPLEX SUBUNIT DAD2"/>
    <property type="match status" value="1"/>
</dbReference>
<dbReference type="Proteomes" id="UP000800041">
    <property type="component" value="Unassembled WGS sequence"/>
</dbReference>
<evidence type="ECO:0000313" key="19">
    <source>
        <dbReference type="Proteomes" id="UP000800041"/>
    </source>
</evidence>
<reference evidence="18" key="1">
    <citation type="journal article" date="2020" name="Stud. Mycol.">
        <title>101 Dothideomycetes genomes: a test case for predicting lifestyles and emergence of pathogens.</title>
        <authorList>
            <person name="Haridas S."/>
            <person name="Albert R."/>
            <person name="Binder M."/>
            <person name="Bloem J."/>
            <person name="Labutti K."/>
            <person name="Salamov A."/>
            <person name="Andreopoulos B."/>
            <person name="Baker S."/>
            <person name="Barry K."/>
            <person name="Bills G."/>
            <person name="Bluhm B."/>
            <person name="Cannon C."/>
            <person name="Castanera R."/>
            <person name="Culley D."/>
            <person name="Daum C."/>
            <person name="Ezra D."/>
            <person name="Gonzalez J."/>
            <person name="Henrissat B."/>
            <person name="Kuo A."/>
            <person name="Liang C."/>
            <person name="Lipzen A."/>
            <person name="Lutzoni F."/>
            <person name="Magnuson J."/>
            <person name="Mondo S."/>
            <person name="Nolan M."/>
            <person name="Ohm R."/>
            <person name="Pangilinan J."/>
            <person name="Park H.-J."/>
            <person name="Ramirez L."/>
            <person name="Alfaro M."/>
            <person name="Sun H."/>
            <person name="Tritt A."/>
            <person name="Yoshinaga Y."/>
            <person name="Zwiers L.-H."/>
            <person name="Turgeon B."/>
            <person name="Goodwin S."/>
            <person name="Spatafora J."/>
            <person name="Crous P."/>
            <person name="Grigoriev I."/>
        </authorList>
    </citation>
    <scope>NUCLEOTIDE SEQUENCE</scope>
    <source>
        <strain evidence="18">CBS 113979</strain>
    </source>
</reference>
<evidence type="ECO:0000256" key="11">
    <source>
        <dbReference type="ARBA" id="ARBA00022829"/>
    </source>
</evidence>
<proteinExistence type="inferred from homology"/>
<name>A0A6G1H4Y6_9PEZI</name>
<evidence type="ECO:0000256" key="17">
    <source>
        <dbReference type="ARBA" id="ARBA00030568"/>
    </source>
</evidence>
<evidence type="ECO:0000256" key="6">
    <source>
        <dbReference type="ARBA" id="ARBA00022454"/>
    </source>
</evidence>
<dbReference type="PANTHER" id="PTHR28036:SF1">
    <property type="entry name" value="DASH COMPLEX SUBUNIT DAD2"/>
    <property type="match status" value="1"/>
</dbReference>
<evidence type="ECO:0000256" key="13">
    <source>
        <dbReference type="ARBA" id="ARBA00023212"/>
    </source>
</evidence>
<evidence type="ECO:0000256" key="2">
    <source>
        <dbReference type="ARBA" id="ARBA00004186"/>
    </source>
</evidence>
<evidence type="ECO:0000256" key="15">
    <source>
        <dbReference type="ARBA" id="ARBA00023306"/>
    </source>
</evidence>
<evidence type="ECO:0000313" key="18">
    <source>
        <dbReference type="EMBL" id="KAF1988069.1"/>
    </source>
</evidence>
<comment type="subcellular location">
    <subcellularLocation>
        <location evidence="3">Chromosome</location>
        <location evidence="3">Centromere</location>
        <location evidence="3">Kinetochore</location>
    </subcellularLocation>
    <subcellularLocation>
        <location evidence="2">Cytoplasm</location>
        <location evidence="2">Cytoskeleton</location>
        <location evidence="2">Spindle</location>
    </subcellularLocation>
    <subcellularLocation>
        <location evidence="1">Nucleus</location>
    </subcellularLocation>
</comment>
<dbReference type="GO" id="GO:0051301">
    <property type="term" value="P:cell division"/>
    <property type="evidence" value="ECO:0007669"/>
    <property type="project" value="UniProtKB-KW"/>
</dbReference>
<comment type="similarity">
    <text evidence="4">Belongs to the DASH complex DAD2 family.</text>
</comment>
<dbReference type="GO" id="GO:0042729">
    <property type="term" value="C:DASH complex"/>
    <property type="evidence" value="ECO:0007669"/>
    <property type="project" value="InterPro"/>
</dbReference>
<keyword evidence="7" id="KW-0963">Cytoplasm</keyword>
<evidence type="ECO:0000256" key="7">
    <source>
        <dbReference type="ARBA" id="ARBA00022490"/>
    </source>
</evidence>
<sequence>MSGYSGRPLPSHLRHQSLANNQTSSSTGGQSPLLQARINEKKAELASLKELQQLSAGLADQMQTLEDKLATLTDGTEAVAAVLSNWHNVLRAINMASGKCIQTWHYTKLAKTGEAAGGETEKPEVPLPQTLVRIPTHQAGPLPQATSGSAAD</sequence>
<protein>
    <recommendedName>
        <fullName evidence="5">DASH complex subunit DAD2</fullName>
    </recommendedName>
    <alternativeName>
        <fullName evidence="17">Outer kinetochore protein DAD2</fullName>
    </alternativeName>
</protein>
<keyword evidence="9" id="KW-0493">Microtubule</keyword>
<keyword evidence="19" id="KW-1185">Reference proteome</keyword>
<keyword evidence="15" id="KW-0131">Cell cycle</keyword>
<evidence type="ECO:0000256" key="10">
    <source>
        <dbReference type="ARBA" id="ARBA00022776"/>
    </source>
</evidence>
<dbReference type="GO" id="GO:0008608">
    <property type="term" value="P:attachment of spindle microtubules to kinetochore"/>
    <property type="evidence" value="ECO:0007669"/>
    <property type="project" value="TreeGrafter"/>
</dbReference>
<dbReference type="GO" id="GO:0005874">
    <property type="term" value="C:microtubule"/>
    <property type="evidence" value="ECO:0007669"/>
    <property type="project" value="UniProtKB-KW"/>
</dbReference>
<keyword evidence="8" id="KW-0132">Cell division</keyword>
<keyword evidence="14" id="KW-0539">Nucleus</keyword>
<dbReference type="AlphaFoldDB" id="A0A6G1H4Y6"/>
<dbReference type="GO" id="GO:1990023">
    <property type="term" value="C:mitotic spindle midzone"/>
    <property type="evidence" value="ECO:0007669"/>
    <property type="project" value="TreeGrafter"/>
</dbReference>
<evidence type="ECO:0000256" key="12">
    <source>
        <dbReference type="ARBA" id="ARBA00022838"/>
    </source>
</evidence>
<dbReference type="GO" id="GO:0044732">
    <property type="term" value="C:mitotic spindle pole body"/>
    <property type="evidence" value="ECO:0007669"/>
    <property type="project" value="TreeGrafter"/>
</dbReference>
<gene>
    <name evidence="18" type="ORF">K402DRAFT_329585</name>
</gene>